<sequence length="308" mass="34144">MATQSLSVFVCGVTGNQGGAVAKRLLELNWNVHATVRDLESPKAVALEAAGVKLTQGDWEDEEALKTSIAGCSKMFINLVSTWDDFDRERRQAAKIVDIAKESGVKQVILSTSLGVSRTFTYIYLQPGTMLHTFLKVKKDVEETMKEGRFDLCTIVRPGYFMANFLEPVIEGYSEILEKGTWSTVLKADTRLGLIDHDDVAKFTVAAFQNPDRFDGRAIGLASEFLTPQETLDCLGQAMGRPGLNAVFLTEEDVAKLPAGSFDNPYIKGDKCLEHMEELVDIQELATVIPLTSFKDFLEREKAHVKKL</sequence>
<keyword evidence="6" id="KW-1185">Reference proteome</keyword>
<dbReference type="AlphaFoldDB" id="A0A9P4XYJ4"/>
<dbReference type="Proteomes" id="UP000803844">
    <property type="component" value="Unassembled WGS sequence"/>
</dbReference>
<accession>A0A9P4XYJ4</accession>
<dbReference type="InterPro" id="IPR051164">
    <property type="entry name" value="NmrA-like_oxidored"/>
</dbReference>
<protein>
    <recommendedName>
        <fullName evidence="4">NmrA-like domain-containing protein</fullName>
    </recommendedName>
</protein>
<dbReference type="InterPro" id="IPR036291">
    <property type="entry name" value="NAD(P)-bd_dom_sf"/>
</dbReference>
<dbReference type="InterPro" id="IPR008030">
    <property type="entry name" value="NmrA-like"/>
</dbReference>
<dbReference type="SUPFAM" id="SSF51735">
    <property type="entry name" value="NAD(P)-binding Rossmann-fold domains"/>
    <property type="match status" value="1"/>
</dbReference>
<evidence type="ECO:0000256" key="3">
    <source>
        <dbReference type="ARBA" id="ARBA00023002"/>
    </source>
</evidence>
<dbReference type="OrthoDB" id="419598at2759"/>
<dbReference type="PANTHER" id="PTHR42748">
    <property type="entry name" value="NITROGEN METABOLITE REPRESSION PROTEIN NMRA FAMILY MEMBER"/>
    <property type="match status" value="1"/>
</dbReference>
<keyword evidence="3" id="KW-0560">Oxidoreductase</keyword>
<dbReference type="PANTHER" id="PTHR42748:SF30">
    <property type="entry name" value="NMRA-LIKE DOMAIN-CONTAINING PROTEIN"/>
    <property type="match status" value="1"/>
</dbReference>
<feature type="domain" description="NmrA-like" evidence="4">
    <location>
        <begin position="8"/>
        <end position="266"/>
    </location>
</feature>
<organism evidence="5 6">
    <name type="scientific">Cryphonectria parasitica (strain ATCC 38755 / EP155)</name>
    <dbReference type="NCBI Taxonomy" id="660469"/>
    <lineage>
        <taxon>Eukaryota</taxon>
        <taxon>Fungi</taxon>
        <taxon>Dikarya</taxon>
        <taxon>Ascomycota</taxon>
        <taxon>Pezizomycotina</taxon>
        <taxon>Sordariomycetes</taxon>
        <taxon>Sordariomycetidae</taxon>
        <taxon>Diaporthales</taxon>
        <taxon>Cryphonectriaceae</taxon>
        <taxon>Cryphonectria-Endothia species complex</taxon>
        <taxon>Cryphonectria</taxon>
    </lineage>
</organism>
<reference evidence="5" key="1">
    <citation type="journal article" date="2020" name="Phytopathology">
        <title>Genome sequence of the chestnut blight fungus Cryphonectria parasitica EP155: A fundamental resource for an archetypical invasive plant pathogen.</title>
        <authorList>
            <person name="Crouch J.A."/>
            <person name="Dawe A."/>
            <person name="Aerts A."/>
            <person name="Barry K."/>
            <person name="Churchill A.C.L."/>
            <person name="Grimwood J."/>
            <person name="Hillman B."/>
            <person name="Milgroom M.G."/>
            <person name="Pangilinan J."/>
            <person name="Smith M."/>
            <person name="Salamov A."/>
            <person name="Schmutz J."/>
            <person name="Yadav J."/>
            <person name="Grigoriev I.V."/>
            <person name="Nuss D."/>
        </authorList>
    </citation>
    <scope>NUCLEOTIDE SEQUENCE</scope>
    <source>
        <strain evidence="5">EP155</strain>
    </source>
</reference>
<comment type="similarity">
    <text evidence="1">Belongs to the NmrA-type oxidoreductase family.</text>
</comment>
<dbReference type="RefSeq" id="XP_040774229.1">
    <property type="nucleotide sequence ID" value="XM_040924392.1"/>
</dbReference>
<dbReference type="Gene3D" id="3.40.50.720">
    <property type="entry name" value="NAD(P)-binding Rossmann-like Domain"/>
    <property type="match status" value="1"/>
</dbReference>
<proteinExistence type="inferred from homology"/>
<evidence type="ECO:0000256" key="2">
    <source>
        <dbReference type="ARBA" id="ARBA00022857"/>
    </source>
</evidence>
<evidence type="ECO:0000256" key="1">
    <source>
        <dbReference type="ARBA" id="ARBA00006328"/>
    </source>
</evidence>
<dbReference type="EMBL" id="MU032349">
    <property type="protein sequence ID" value="KAF3763268.1"/>
    <property type="molecule type" value="Genomic_DNA"/>
</dbReference>
<evidence type="ECO:0000313" key="6">
    <source>
        <dbReference type="Proteomes" id="UP000803844"/>
    </source>
</evidence>
<keyword evidence="2" id="KW-0521">NADP</keyword>
<dbReference type="Pfam" id="PF05368">
    <property type="entry name" value="NmrA"/>
    <property type="match status" value="1"/>
</dbReference>
<name>A0A9P4XYJ4_CRYP1</name>
<comment type="caution">
    <text evidence="5">The sequence shown here is derived from an EMBL/GenBank/DDBJ whole genome shotgun (WGS) entry which is preliminary data.</text>
</comment>
<dbReference type="GO" id="GO:0005634">
    <property type="term" value="C:nucleus"/>
    <property type="evidence" value="ECO:0007669"/>
    <property type="project" value="TreeGrafter"/>
</dbReference>
<dbReference type="GeneID" id="63841521"/>
<evidence type="ECO:0000313" key="5">
    <source>
        <dbReference type="EMBL" id="KAF3763268.1"/>
    </source>
</evidence>
<dbReference type="GO" id="GO:0016491">
    <property type="term" value="F:oxidoreductase activity"/>
    <property type="evidence" value="ECO:0007669"/>
    <property type="project" value="UniProtKB-KW"/>
</dbReference>
<evidence type="ECO:0000259" key="4">
    <source>
        <dbReference type="Pfam" id="PF05368"/>
    </source>
</evidence>
<dbReference type="Gene3D" id="3.90.25.10">
    <property type="entry name" value="UDP-galactose 4-epimerase, domain 1"/>
    <property type="match status" value="1"/>
</dbReference>
<gene>
    <name evidence="5" type="ORF">M406DRAFT_49536</name>
</gene>